<evidence type="ECO:0000256" key="3">
    <source>
        <dbReference type="ARBA" id="ARBA00022989"/>
    </source>
</evidence>
<evidence type="ECO:0000256" key="5">
    <source>
        <dbReference type="SAM" id="Phobius"/>
    </source>
</evidence>
<dbReference type="Pfam" id="PF07690">
    <property type="entry name" value="MFS_1"/>
    <property type="match status" value="1"/>
</dbReference>
<feature type="transmembrane region" description="Helical" evidence="5">
    <location>
        <begin position="387"/>
        <end position="406"/>
    </location>
</feature>
<feature type="transmembrane region" description="Helical" evidence="5">
    <location>
        <begin position="231"/>
        <end position="254"/>
    </location>
</feature>
<feature type="transmembrane region" description="Helical" evidence="5">
    <location>
        <begin position="200"/>
        <end position="219"/>
    </location>
</feature>
<dbReference type="AlphaFoldDB" id="A0A915IHI8"/>
<dbReference type="Gene3D" id="1.20.1250.20">
    <property type="entry name" value="MFS general substrate transporter like domains"/>
    <property type="match status" value="1"/>
</dbReference>
<evidence type="ECO:0000259" key="6">
    <source>
        <dbReference type="PROSITE" id="PS50850"/>
    </source>
</evidence>
<dbReference type="SUPFAM" id="SSF103473">
    <property type="entry name" value="MFS general substrate transporter"/>
    <property type="match status" value="1"/>
</dbReference>
<protein>
    <submittedName>
        <fullName evidence="8">Major facilitator superfamily (MFS) profile domain-containing protein</fullName>
    </submittedName>
</protein>
<organism evidence="7 8">
    <name type="scientific">Romanomermis culicivorax</name>
    <name type="common">Nematode worm</name>
    <dbReference type="NCBI Taxonomy" id="13658"/>
    <lineage>
        <taxon>Eukaryota</taxon>
        <taxon>Metazoa</taxon>
        <taxon>Ecdysozoa</taxon>
        <taxon>Nematoda</taxon>
        <taxon>Enoplea</taxon>
        <taxon>Dorylaimia</taxon>
        <taxon>Mermithida</taxon>
        <taxon>Mermithoidea</taxon>
        <taxon>Mermithidae</taxon>
        <taxon>Romanomermis</taxon>
    </lineage>
</organism>
<sequence>MTFDQFLTRYLGDFGRYQLLISCLSYGGSSIRDIEKRFTPSECLLPGENKTQDFRYSSNPAYEKWLLGTVENGTIQSQANTINSCRRIKGFDGNATTFDVLKRNVTLERCIDGFKWDLDSEIPNTAIRRDAWAWEFVCDRHWLKAFMQSVYYIGQSTGSIVFGILGDKIGRKPTLLIGVLLEFVCGTLMAFVPWWPLFAFLRFCLGFADPAMFCSAVVITVEMVGPKYRILASALVFLYFCFGEIVLGITAYLIRDYQHIIPESPRWLIAKNKIDEAEMVLRKFAKLNRKQLPDNWHKIICDVNTGESAADPNTTPKSAGILDLFRHSKTCSRTLIMTSICVSYYGLATNPNFLGGDRYLAFIVGAVLDITAIIFVLFILNRWGRRWIVFFGFFATGLLLFLTLAIPSGI</sequence>
<evidence type="ECO:0000256" key="1">
    <source>
        <dbReference type="ARBA" id="ARBA00004141"/>
    </source>
</evidence>
<dbReference type="Proteomes" id="UP000887565">
    <property type="component" value="Unplaced"/>
</dbReference>
<accession>A0A915IHI8</accession>
<proteinExistence type="predicted"/>
<dbReference type="PANTHER" id="PTHR24064">
    <property type="entry name" value="SOLUTE CARRIER FAMILY 22 MEMBER"/>
    <property type="match status" value="1"/>
</dbReference>
<evidence type="ECO:0000313" key="8">
    <source>
        <dbReference type="WBParaSite" id="nRc.2.0.1.t12837-RA"/>
    </source>
</evidence>
<feature type="domain" description="Major facilitator superfamily (MFS) profile" evidence="6">
    <location>
        <begin position="105"/>
        <end position="410"/>
    </location>
</feature>
<dbReference type="OMA" id="YYGVSMK"/>
<keyword evidence="4 5" id="KW-0472">Membrane</keyword>
<reference evidence="8" key="1">
    <citation type="submission" date="2022-11" db="UniProtKB">
        <authorList>
            <consortium name="WormBaseParasite"/>
        </authorList>
    </citation>
    <scope>IDENTIFICATION</scope>
</reference>
<dbReference type="InterPro" id="IPR020846">
    <property type="entry name" value="MFS_dom"/>
</dbReference>
<dbReference type="GO" id="GO:0016020">
    <property type="term" value="C:membrane"/>
    <property type="evidence" value="ECO:0007669"/>
    <property type="project" value="UniProtKB-SubCell"/>
</dbReference>
<dbReference type="Pfam" id="PF00083">
    <property type="entry name" value="Sugar_tr"/>
    <property type="match status" value="1"/>
</dbReference>
<evidence type="ECO:0000313" key="7">
    <source>
        <dbReference type="Proteomes" id="UP000887565"/>
    </source>
</evidence>
<comment type="subcellular location">
    <subcellularLocation>
        <location evidence="1">Membrane</location>
        <topology evidence="1">Multi-pass membrane protein</topology>
    </subcellularLocation>
</comment>
<evidence type="ECO:0000256" key="2">
    <source>
        <dbReference type="ARBA" id="ARBA00022692"/>
    </source>
</evidence>
<feature type="transmembrane region" description="Helical" evidence="5">
    <location>
        <begin position="175"/>
        <end position="194"/>
    </location>
</feature>
<evidence type="ECO:0000256" key="4">
    <source>
        <dbReference type="ARBA" id="ARBA00023136"/>
    </source>
</evidence>
<keyword evidence="7" id="KW-1185">Reference proteome</keyword>
<name>A0A915IHI8_ROMCU</name>
<dbReference type="InterPro" id="IPR011701">
    <property type="entry name" value="MFS"/>
</dbReference>
<keyword evidence="2 5" id="KW-0812">Transmembrane</keyword>
<dbReference type="GO" id="GO:0022857">
    <property type="term" value="F:transmembrane transporter activity"/>
    <property type="evidence" value="ECO:0007669"/>
    <property type="project" value="InterPro"/>
</dbReference>
<dbReference type="WBParaSite" id="nRc.2.0.1.t12837-RA">
    <property type="protein sequence ID" value="nRc.2.0.1.t12837-RA"/>
    <property type="gene ID" value="nRc.2.0.1.g12837"/>
</dbReference>
<keyword evidence="3 5" id="KW-1133">Transmembrane helix</keyword>
<dbReference type="InterPro" id="IPR005828">
    <property type="entry name" value="MFS_sugar_transport-like"/>
</dbReference>
<feature type="transmembrane region" description="Helical" evidence="5">
    <location>
        <begin position="359"/>
        <end position="380"/>
    </location>
</feature>
<dbReference type="PROSITE" id="PS50850">
    <property type="entry name" value="MFS"/>
    <property type="match status" value="1"/>
</dbReference>
<dbReference type="InterPro" id="IPR036259">
    <property type="entry name" value="MFS_trans_sf"/>
</dbReference>